<reference evidence="2" key="1">
    <citation type="journal article" date="2023" name="Nat. Commun.">
        <title>Diploid and tetraploid genomes of Acorus and the evolution of monocots.</title>
        <authorList>
            <person name="Ma L."/>
            <person name="Liu K.W."/>
            <person name="Li Z."/>
            <person name="Hsiao Y.Y."/>
            <person name="Qi Y."/>
            <person name="Fu T."/>
            <person name="Tang G.D."/>
            <person name="Zhang D."/>
            <person name="Sun W.H."/>
            <person name="Liu D.K."/>
            <person name="Li Y."/>
            <person name="Chen G.Z."/>
            <person name="Liu X.D."/>
            <person name="Liao X.Y."/>
            <person name="Jiang Y.T."/>
            <person name="Yu X."/>
            <person name="Hao Y."/>
            <person name="Huang J."/>
            <person name="Zhao X.W."/>
            <person name="Ke S."/>
            <person name="Chen Y.Y."/>
            <person name="Wu W.L."/>
            <person name="Hsu J.L."/>
            <person name="Lin Y.F."/>
            <person name="Huang M.D."/>
            <person name="Li C.Y."/>
            <person name="Huang L."/>
            <person name="Wang Z.W."/>
            <person name="Zhao X."/>
            <person name="Zhong W.Y."/>
            <person name="Peng D.H."/>
            <person name="Ahmad S."/>
            <person name="Lan S."/>
            <person name="Zhang J.S."/>
            <person name="Tsai W.C."/>
            <person name="Van de Peer Y."/>
            <person name="Liu Z.J."/>
        </authorList>
    </citation>
    <scope>NUCLEOTIDE SEQUENCE</scope>
    <source>
        <strain evidence="2">CP</strain>
    </source>
</reference>
<sequence>MAAPAIARRSINLRRYIHKSNGWDAPSPLRPSSPTFRTPKKSPNPPNPPLSRRASVVLNSLLPFHSAVASSRLVSRVPFGAGASLEGRFANYISPI</sequence>
<name>A0AAV9ECE1_ACOCL</name>
<reference evidence="2" key="2">
    <citation type="submission" date="2023-06" db="EMBL/GenBank/DDBJ databases">
        <authorList>
            <person name="Ma L."/>
            <person name="Liu K.-W."/>
            <person name="Li Z."/>
            <person name="Hsiao Y.-Y."/>
            <person name="Qi Y."/>
            <person name="Fu T."/>
            <person name="Tang G."/>
            <person name="Zhang D."/>
            <person name="Sun W.-H."/>
            <person name="Liu D.-K."/>
            <person name="Li Y."/>
            <person name="Chen G.-Z."/>
            <person name="Liu X.-D."/>
            <person name="Liao X.-Y."/>
            <person name="Jiang Y.-T."/>
            <person name="Yu X."/>
            <person name="Hao Y."/>
            <person name="Huang J."/>
            <person name="Zhao X.-W."/>
            <person name="Ke S."/>
            <person name="Chen Y.-Y."/>
            <person name="Wu W.-L."/>
            <person name="Hsu J.-L."/>
            <person name="Lin Y.-F."/>
            <person name="Huang M.-D."/>
            <person name="Li C.-Y."/>
            <person name="Huang L."/>
            <person name="Wang Z.-W."/>
            <person name="Zhao X."/>
            <person name="Zhong W.-Y."/>
            <person name="Peng D.-H."/>
            <person name="Ahmad S."/>
            <person name="Lan S."/>
            <person name="Zhang J.-S."/>
            <person name="Tsai W.-C."/>
            <person name="Van De Peer Y."/>
            <person name="Liu Z.-J."/>
        </authorList>
    </citation>
    <scope>NUCLEOTIDE SEQUENCE</scope>
    <source>
        <strain evidence="2">CP</strain>
        <tissue evidence="2">Leaves</tissue>
    </source>
</reference>
<evidence type="ECO:0000313" key="2">
    <source>
        <dbReference type="EMBL" id="KAK1311286.1"/>
    </source>
</evidence>
<keyword evidence="3" id="KW-1185">Reference proteome</keyword>
<dbReference type="Proteomes" id="UP001180020">
    <property type="component" value="Unassembled WGS sequence"/>
</dbReference>
<gene>
    <name evidence="2" type="ORF">QJS10_CPA08g01337</name>
</gene>
<proteinExistence type="predicted"/>
<protein>
    <submittedName>
        <fullName evidence="2">Uncharacterized protein</fullName>
    </submittedName>
</protein>
<dbReference type="EMBL" id="JAUJYO010000008">
    <property type="protein sequence ID" value="KAK1311286.1"/>
    <property type="molecule type" value="Genomic_DNA"/>
</dbReference>
<dbReference type="AlphaFoldDB" id="A0AAV9ECE1"/>
<comment type="caution">
    <text evidence="2">The sequence shown here is derived from an EMBL/GenBank/DDBJ whole genome shotgun (WGS) entry which is preliminary data.</text>
</comment>
<feature type="region of interest" description="Disordered" evidence="1">
    <location>
        <begin position="20"/>
        <end position="52"/>
    </location>
</feature>
<evidence type="ECO:0000313" key="3">
    <source>
        <dbReference type="Proteomes" id="UP001180020"/>
    </source>
</evidence>
<organism evidence="2 3">
    <name type="scientific">Acorus calamus</name>
    <name type="common">Sweet flag</name>
    <dbReference type="NCBI Taxonomy" id="4465"/>
    <lineage>
        <taxon>Eukaryota</taxon>
        <taxon>Viridiplantae</taxon>
        <taxon>Streptophyta</taxon>
        <taxon>Embryophyta</taxon>
        <taxon>Tracheophyta</taxon>
        <taxon>Spermatophyta</taxon>
        <taxon>Magnoliopsida</taxon>
        <taxon>Liliopsida</taxon>
        <taxon>Acoraceae</taxon>
        <taxon>Acorus</taxon>
    </lineage>
</organism>
<accession>A0AAV9ECE1</accession>
<evidence type="ECO:0000256" key="1">
    <source>
        <dbReference type="SAM" id="MobiDB-lite"/>
    </source>
</evidence>